<sequence>MSYIDLWISRPIWCGMSLTPEQCRAARALLTWTQDDLATRAEVSRSTVRGFENGQHELHRASAAAIRRALEDGGVLFINADADHGPGVRMAEHG</sequence>
<name>A0A512DTG8_9PROT</name>
<protein>
    <recommendedName>
        <fullName evidence="1">HTH cro/C1-type domain-containing protein</fullName>
    </recommendedName>
</protein>
<dbReference type="InterPro" id="IPR001387">
    <property type="entry name" value="Cro/C1-type_HTH"/>
</dbReference>
<evidence type="ECO:0000259" key="1">
    <source>
        <dbReference type="PROSITE" id="PS50943"/>
    </source>
</evidence>
<accession>A0A512DTG8</accession>
<dbReference type="AlphaFoldDB" id="A0A512DTG8"/>
<proteinExistence type="predicted"/>
<dbReference type="InterPro" id="IPR010982">
    <property type="entry name" value="Lambda_DNA-bd_dom_sf"/>
</dbReference>
<evidence type="ECO:0000313" key="2">
    <source>
        <dbReference type="EMBL" id="GEO39769.1"/>
    </source>
</evidence>
<organism evidence="2 3">
    <name type="scientific">Skermanella aerolata</name>
    <dbReference type="NCBI Taxonomy" id="393310"/>
    <lineage>
        <taxon>Bacteria</taxon>
        <taxon>Pseudomonadati</taxon>
        <taxon>Pseudomonadota</taxon>
        <taxon>Alphaproteobacteria</taxon>
        <taxon>Rhodospirillales</taxon>
        <taxon>Azospirillaceae</taxon>
        <taxon>Skermanella</taxon>
    </lineage>
</organism>
<evidence type="ECO:0000313" key="3">
    <source>
        <dbReference type="Proteomes" id="UP000321523"/>
    </source>
</evidence>
<keyword evidence="3" id="KW-1185">Reference proteome</keyword>
<dbReference type="GO" id="GO:0003677">
    <property type="term" value="F:DNA binding"/>
    <property type="evidence" value="ECO:0007669"/>
    <property type="project" value="InterPro"/>
</dbReference>
<dbReference type="Gene3D" id="1.10.260.40">
    <property type="entry name" value="lambda repressor-like DNA-binding domains"/>
    <property type="match status" value="1"/>
</dbReference>
<dbReference type="Pfam" id="PF01381">
    <property type="entry name" value="HTH_3"/>
    <property type="match status" value="1"/>
</dbReference>
<reference evidence="2 3" key="1">
    <citation type="submission" date="2019-07" db="EMBL/GenBank/DDBJ databases">
        <title>Whole genome shotgun sequence of Skermanella aerolata NBRC 106429.</title>
        <authorList>
            <person name="Hosoyama A."/>
            <person name="Uohara A."/>
            <person name="Ohji S."/>
            <person name="Ichikawa N."/>
        </authorList>
    </citation>
    <scope>NUCLEOTIDE SEQUENCE [LARGE SCALE GENOMIC DNA]</scope>
    <source>
        <strain evidence="2 3">NBRC 106429</strain>
    </source>
</reference>
<dbReference type="PROSITE" id="PS50943">
    <property type="entry name" value="HTH_CROC1"/>
    <property type="match status" value="1"/>
</dbReference>
<gene>
    <name evidence="2" type="ORF">SAE02_39170</name>
</gene>
<dbReference type="SUPFAM" id="SSF47413">
    <property type="entry name" value="lambda repressor-like DNA-binding domains"/>
    <property type="match status" value="1"/>
</dbReference>
<dbReference type="EMBL" id="BJYZ01000018">
    <property type="protein sequence ID" value="GEO39769.1"/>
    <property type="molecule type" value="Genomic_DNA"/>
</dbReference>
<feature type="domain" description="HTH cro/C1-type" evidence="1">
    <location>
        <begin position="24"/>
        <end position="71"/>
    </location>
</feature>
<dbReference type="Proteomes" id="UP000321523">
    <property type="component" value="Unassembled WGS sequence"/>
</dbReference>
<comment type="caution">
    <text evidence="2">The sequence shown here is derived from an EMBL/GenBank/DDBJ whole genome shotgun (WGS) entry which is preliminary data.</text>
</comment>
<dbReference type="CDD" id="cd00093">
    <property type="entry name" value="HTH_XRE"/>
    <property type="match status" value="1"/>
</dbReference>